<dbReference type="EMBL" id="JBHUHV010000002">
    <property type="protein sequence ID" value="MFD2065515.1"/>
    <property type="molecule type" value="Genomic_DNA"/>
</dbReference>
<comment type="caution">
    <text evidence="2">The sequence shown here is derived from an EMBL/GenBank/DDBJ whole genome shotgun (WGS) entry which is preliminary data.</text>
</comment>
<name>A0ABW4WUL5_9BACT</name>
<organism evidence="2 3">
    <name type="scientific">Pontibacter silvestris</name>
    <dbReference type="NCBI Taxonomy" id="2305183"/>
    <lineage>
        <taxon>Bacteria</taxon>
        <taxon>Pseudomonadati</taxon>
        <taxon>Bacteroidota</taxon>
        <taxon>Cytophagia</taxon>
        <taxon>Cytophagales</taxon>
        <taxon>Hymenobacteraceae</taxon>
        <taxon>Pontibacter</taxon>
    </lineage>
</organism>
<dbReference type="RefSeq" id="WP_229959934.1">
    <property type="nucleotide sequence ID" value="NZ_JAJJWI010000006.1"/>
</dbReference>
<evidence type="ECO:0000259" key="1">
    <source>
        <dbReference type="PROSITE" id="PS01124"/>
    </source>
</evidence>
<evidence type="ECO:0000313" key="2">
    <source>
        <dbReference type="EMBL" id="MFD2065515.1"/>
    </source>
</evidence>
<protein>
    <recommendedName>
        <fullName evidence="1">HTH araC/xylS-type domain-containing protein</fullName>
    </recommendedName>
</protein>
<evidence type="ECO:0000313" key="3">
    <source>
        <dbReference type="Proteomes" id="UP001597369"/>
    </source>
</evidence>
<proteinExistence type="predicted"/>
<dbReference type="Gene3D" id="1.10.10.60">
    <property type="entry name" value="Homeodomain-like"/>
    <property type="match status" value="1"/>
</dbReference>
<dbReference type="Proteomes" id="UP001597369">
    <property type="component" value="Unassembled WGS sequence"/>
</dbReference>
<accession>A0ABW4WUL5</accession>
<feature type="domain" description="HTH araC/xylS-type" evidence="1">
    <location>
        <begin position="85"/>
        <end position="182"/>
    </location>
</feature>
<dbReference type="PROSITE" id="PS01124">
    <property type="entry name" value="HTH_ARAC_FAMILY_2"/>
    <property type="match status" value="1"/>
</dbReference>
<sequence>MYSAKEELKSIHRLFHRARLGLEINGKTNRCISRMMIDLLHLKGVESIIQLLKILHILALSTDCSSIAHSEYVKLIKESGTDQMSRVYEHIIKNFKKKVSLEEVVPIANVSLSSFTPTLNSGRTKLFLTSLVNTDRPCLQRLNEEDINIIQMGYDSGFNTLSNFTKQFKDITGCTGASKTAAHIRTLN</sequence>
<gene>
    <name evidence="2" type="ORF">ACFSKU_01360</name>
</gene>
<dbReference type="InterPro" id="IPR018060">
    <property type="entry name" value="HTH_AraC"/>
</dbReference>
<keyword evidence="3" id="KW-1185">Reference proteome</keyword>
<reference evidence="3" key="1">
    <citation type="journal article" date="2019" name="Int. J. Syst. Evol. Microbiol.">
        <title>The Global Catalogue of Microorganisms (GCM) 10K type strain sequencing project: providing services to taxonomists for standard genome sequencing and annotation.</title>
        <authorList>
            <consortium name="The Broad Institute Genomics Platform"/>
            <consortium name="The Broad Institute Genome Sequencing Center for Infectious Disease"/>
            <person name="Wu L."/>
            <person name="Ma J."/>
        </authorList>
    </citation>
    <scope>NUCLEOTIDE SEQUENCE [LARGE SCALE GENOMIC DNA]</scope>
    <source>
        <strain evidence="3">JCM 16545</strain>
    </source>
</reference>